<organism evidence="1 2">
    <name type="scientific">Ventrimonas faecis</name>
    <dbReference type="NCBI Taxonomy" id="3133170"/>
    <lineage>
        <taxon>Bacteria</taxon>
        <taxon>Bacillati</taxon>
        <taxon>Bacillota</taxon>
        <taxon>Clostridia</taxon>
        <taxon>Lachnospirales</taxon>
        <taxon>Lachnospiraceae</taxon>
        <taxon>Ventrimonas</taxon>
    </lineage>
</organism>
<dbReference type="Gene3D" id="3.40.50.300">
    <property type="entry name" value="P-loop containing nucleotide triphosphate hydrolases"/>
    <property type="match status" value="1"/>
</dbReference>
<accession>A0ABV1HK96</accession>
<dbReference type="Proteomes" id="UP001437460">
    <property type="component" value="Unassembled WGS sequence"/>
</dbReference>
<comment type="caution">
    <text evidence="1">The sequence shown here is derived from an EMBL/GenBank/DDBJ whole genome shotgun (WGS) entry which is preliminary data.</text>
</comment>
<dbReference type="SUPFAM" id="SSF52540">
    <property type="entry name" value="P-loop containing nucleoside triphosphate hydrolases"/>
    <property type="match status" value="1"/>
</dbReference>
<dbReference type="InterPro" id="IPR027417">
    <property type="entry name" value="P-loop_NTPase"/>
</dbReference>
<reference evidence="1 2" key="1">
    <citation type="submission" date="2024-03" db="EMBL/GenBank/DDBJ databases">
        <title>Human intestinal bacterial collection.</title>
        <authorList>
            <person name="Pauvert C."/>
            <person name="Hitch T.C.A."/>
            <person name="Clavel T."/>
        </authorList>
    </citation>
    <scope>NUCLEOTIDE SEQUENCE [LARGE SCALE GENOMIC DNA]</scope>
    <source>
        <strain evidence="1 2">CLA-AP-H27</strain>
    </source>
</reference>
<protein>
    <submittedName>
        <fullName evidence="1">Cytidylate kinase-like family protein</fullName>
    </submittedName>
</protein>
<sequence>MDKYTITITREFGSLGRPIAHALSQKLGVEYYDRDIVDEVAKQLNLPVSQISDAEETSHNHFFAHMFPLGTDKQYIQDMIFDVQKDIILDLTRKSSCIIVGRCSDFLLQNEPNVLNIFIYAPYKARLENCVHTLEMSEEDAKRTIMKVDKARSAYHKRYAGYFPADPMHKHLMIDSSLLGVEGTADLIAEVVRRKFR</sequence>
<dbReference type="EMBL" id="JBBMFJ010000009">
    <property type="protein sequence ID" value="MEQ2562747.1"/>
    <property type="molecule type" value="Genomic_DNA"/>
</dbReference>
<dbReference type="RefSeq" id="WP_177291977.1">
    <property type="nucleotide sequence ID" value="NZ_JBBMFJ010000009.1"/>
</dbReference>
<evidence type="ECO:0000313" key="1">
    <source>
        <dbReference type="EMBL" id="MEQ2562747.1"/>
    </source>
</evidence>
<proteinExistence type="predicted"/>
<name>A0ABV1HK96_9FIRM</name>
<gene>
    <name evidence="1" type="ORF">WMO41_06180</name>
</gene>
<dbReference type="Pfam" id="PF13189">
    <property type="entry name" value="Cytidylate_kin2"/>
    <property type="match status" value="1"/>
</dbReference>
<keyword evidence="2" id="KW-1185">Reference proteome</keyword>
<evidence type="ECO:0000313" key="2">
    <source>
        <dbReference type="Proteomes" id="UP001437460"/>
    </source>
</evidence>